<evidence type="ECO:0000256" key="2">
    <source>
        <dbReference type="SAM" id="MobiDB-lite"/>
    </source>
</evidence>
<feature type="transmembrane region" description="Helical" evidence="3">
    <location>
        <begin position="67"/>
        <end position="88"/>
    </location>
</feature>
<dbReference type="AlphaFoldDB" id="A0A7R8AHL0"/>
<dbReference type="PANTHER" id="PTHR42693:SF32">
    <property type="entry name" value="SULFATASE DOMAIN PROTEIN (AFU_ORTHOLOGUE AFUA_2G17610)"/>
    <property type="match status" value="1"/>
</dbReference>
<dbReference type="KEGG" id="apuu:APUU_20181S"/>
<dbReference type="Gene3D" id="3.40.720.10">
    <property type="entry name" value="Alkaline Phosphatase, subunit A"/>
    <property type="match status" value="1"/>
</dbReference>
<dbReference type="InterPro" id="IPR017850">
    <property type="entry name" value="Alkaline_phosphatase_core_sf"/>
</dbReference>
<feature type="compositionally biased region" description="Pro residues" evidence="2">
    <location>
        <begin position="906"/>
        <end position="915"/>
    </location>
</feature>
<dbReference type="Pfam" id="PF00884">
    <property type="entry name" value="Sulfatase"/>
    <property type="match status" value="1"/>
</dbReference>
<feature type="region of interest" description="Disordered" evidence="2">
    <location>
        <begin position="849"/>
        <end position="967"/>
    </location>
</feature>
<feature type="transmembrane region" description="Helical" evidence="3">
    <location>
        <begin position="147"/>
        <end position="170"/>
    </location>
</feature>
<dbReference type="InterPro" id="IPR000917">
    <property type="entry name" value="Sulfatase_N"/>
</dbReference>
<keyword evidence="3" id="KW-0812">Transmembrane</keyword>
<feature type="compositionally biased region" description="Low complexity" evidence="2">
    <location>
        <begin position="249"/>
        <end position="260"/>
    </location>
</feature>
<comment type="similarity">
    <text evidence="1">Belongs to the sulfatase family.</text>
</comment>
<reference evidence="5" key="1">
    <citation type="submission" date="2021-01" db="EMBL/GenBank/DDBJ databases">
        <authorList>
            <consortium name="Aspergillus puulaauensis MK2 genome sequencing consortium"/>
            <person name="Kazuki M."/>
            <person name="Futagami T."/>
        </authorList>
    </citation>
    <scope>NUCLEOTIDE SEQUENCE</scope>
    <source>
        <strain evidence="5">MK2</strain>
    </source>
</reference>
<dbReference type="Proteomes" id="UP000654913">
    <property type="component" value="Chromosome 2"/>
</dbReference>
<dbReference type="InterPro" id="IPR050738">
    <property type="entry name" value="Sulfatase"/>
</dbReference>
<keyword evidence="3" id="KW-0472">Membrane</keyword>
<dbReference type="RefSeq" id="XP_041551943.1">
    <property type="nucleotide sequence ID" value="XM_041698793.1"/>
</dbReference>
<dbReference type="SUPFAM" id="SSF53649">
    <property type="entry name" value="Alkaline phosphatase-like"/>
    <property type="match status" value="1"/>
</dbReference>
<evidence type="ECO:0000259" key="4">
    <source>
        <dbReference type="Pfam" id="PF00884"/>
    </source>
</evidence>
<accession>A0A7R8AHL0</accession>
<feature type="compositionally biased region" description="Basic and acidic residues" evidence="2">
    <location>
        <begin position="947"/>
        <end position="961"/>
    </location>
</feature>
<evidence type="ECO:0000256" key="1">
    <source>
        <dbReference type="ARBA" id="ARBA00008779"/>
    </source>
</evidence>
<feature type="region of interest" description="Disordered" evidence="2">
    <location>
        <begin position="246"/>
        <end position="265"/>
    </location>
</feature>
<feature type="transmembrane region" description="Helical" evidence="3">
    <location>
        <begin position="275"/>
        <end position="294"/>
    </location>
</feature>
<evidence type="ECO:0000313" key="5">
    <source>
        <dbReference type="EMBL" id="BCS19749.1"/>
    </source>
</evidence>
<name>A0A7R8AHL0_9EURO</name>
<dbReference type="EMBL" id="AP024444">
    <property type="protein sequence ID" value="BCS19749.1"/>
    <property type="molecule type" value="Genomic_DNA"/>
</dbReference>
<evidence type="ECO:0000256" key="3">
    <source>
        <dbReference type="SAM" id="Phobius"/>
    </source>
</evidence>
<keyword evidence="3" id="KW-1133">Transmembrane helix</keyword>
<feature type="transmembrane region" description="Helical" evidence="3">
    <location>
        <begin position="38"/>
        <end position="55"/>
    </location>
</feature>
<proteinExistence type="inferred from homology"/>
<organism evidence="5 6">
    <name type="scientific">Aspergillus puulaauensis</name>
    <dbReference type="NCBI Taxonomy" id="1220207"/>
    <lineage>
        <taxon>Eukaryota</taxon>
        <taxon>Fungi</taxon>
        <taxon>Dikarya</taxon>
        <taxon>Ascomycota</taxon>
        <taxon>Pezizomycotina</taxon>
        <taxon>Eurotiomycetes</taxon>
        <taxon>Eurotiomycetidae</taxon>
        <taxon>Eurotiales</taxon>
        <taxon>Aspergillaceae</taxon>
        <taxon>Aspergillus</taxon>
    </lineage>
</organism>
<feature type="compositionally biased region" description="Basic and acidic residues" evidence="2">
    <location>
        <begin position="921"/>
        <end position="939"/>
    </location>
</feature>
<feature type="transmembrane region" description="Helical" evidence="3">
    <location>
        <begin position="100"/>
        <end position="126"/>
    </location>
</feature>
<feature type="domain" description="Sulfatase N-terminal" evidence="4">
    <location>
        <begin position="466"/>
        <end position="741"/>
    </location>
</feature>
<dbReference type="OrthoDB" id="103349at2759"/>
<protein>
    <recommendedName>
        <fullName evidence="4">Sulfatase N-terminal domain-containing protein</fullName>
    </recommendedName>
</protein>
<dbReference type="GeneID" id="64969754"/>
<reference evidence="5" key="2">
    <citation type="submission" date="2021-02" db="EMBL/GenBank/DDBJ databases">
        <title>Aspergillus puulaauensis MK2 genome sequence.</title>
        <authorList>
            <person name="Futagami T."/>
            <person name="Mori K."/>
            <person name="Kadooka C."/>
            <person name="Tanaka T."/>
        </authorList>
    </citation>
    <scope>NUCLEOTIDE SEQUENCE</scope>
    <source>
        <strain evidence="5">MK2</strain>
    </source>
</reference>
<sequence>MKTVQNLKLYRQCTSIWNRLRSSPAAFFDVFWDWTRRFFFTLSFFALFSAKNLHLYAHLHSLPPEKFFLWGITFFTQDVACTILIRNLTQKFPWRWLDALAALVVIPFSLVMSGMASANISFYVTAGAEINWRQAKTFHRDAAAIRTLLTGLTGFLIVEAIMTVVAWFLAPYVHRLAGGILHILAEPFRILFRPVYNFFSRHVGPRIRHIRLRSEQPLPDPEVYEQIAVEDYNEYKSDDEEGAALLNNGSTSGASSSSSAPKRPTQQRITLAKRLLVWLPFIFFVILRCFRPSYPSFIFLSGALPLTPFAGMNRPTLGQQAGYIPDYSWLEGKTALTDPPKWDWMPEDRLPGFEDWHYDSPHYMASKDPLHISNLQAPVLEELKDVLSDGGVNIKHVILLKLESTRGDVFPLRNGSFIHEKIKESFNGKEMPESAVKAVANLTRTAEYLTGFDSGFDQYREGPRKKYGGISARNGFTTGTYTIKSVAGTVCGISPLVADFNKEWKYHLYNPCMPHVVGALSAQKDISSNATDYRSWPWQSIWMQSVTDTYDHQNRLTPMLGYDDIYTRERIEKPSAKHYPLEHKEVNYYGYPDTELRDYIHDAFDEAKEKNTRVFLTHLTGTTHHPWGMPDDEYDNIMGPSFKGKNNDMNRYLNTIGFGDRWIQEILDILEEKGVRNETLVVMAGDHGLSLPNDGGITPYSNPHIGSFHVPIVLAHPQLPAVEVKDPVISLQIVPTIIDLLIESNSLSANGTNAAKDIRGLYEGQSLIRPLYQEANGMQDWQFSVMNTGGSWLAVRSANRPAWRIVIPLIDDVEWRFTDVERDPQEEHPITSFSFYDLMDALWHEYGDDKKKHKDGDDDDDNDLDERDAFAFPHPPPPPPPPHHRHPPPPPPPPHHPHPRPGDGHGPPPPPPPVTISPSHPRPDRGEPDVVRWARDAAHMTEWWIADNHRRYQYEKPNSKPKDKRHT</sequence>
<dbReference type="PANTHER" id="PTHR42693">
    <property type="entry name" value="ARYLSULFATASE FAMILY MEMBER"/>
    <property type="match status" value="1"/>
</dbReference>
<keyword evidence="6" id="KW-1185">Reference proteome</keyword>
<evidence type="ECO:0000313" key="6">
    <source>
        <dbReference type="Proteomes" id="UP000654913"/>
    </source>
</evidence>
<gene>
    <name evidence="5" type="ORF">APUU_20181S</name>
</gene>
<dbReference type="GO" id="GO:0004065">
    <property type="term" value="F:arylsulfatase activity"/>
    <property type="evidence" value="ECO:0007669"/>
    <property type="project" value="TreeGrafter"/>
</dbReference>
<feature type="compositionally biased region" description="Acidic residues" evidence="2">
    <location>
        <begin position="857"/>
        <end position="866"/>
    </location>
</feature>